<dbReference type="PROSITE" id="PS50181">
    <property type="entry name" value="FBOX"/>
    <property type="match status" value="1"/>
</dbReference>
<dbReference type="EMBL" id="MU865955">
    <property type="protein sequence ID" value="KAK4446612.1"/>
    <property type="molecule type" value="Genomic_DNA"/>
</dbReference>
<dbReference type="InterPro" id="IPR001810">
    <property type="entry name" value="F-box_dom"/>
</dbReference>
<organism evidence="2 3">
    <name type="scientific">Podospora aff. communis PSN243</name>
    <dbReference type="NCBI Taxonomy" id="3040156"/>
    <lineage>
        <taxon>Eukaryota</taxon>
        <taxon>Fungi</taxon>
        <taxon>Dikarya</taxon>
        <taxon>Ascomycota</taxon>
        <taxon>Pezizomycotina</taxon>
        <taxon>Sordariomycetes</taxon>
        <taxon>Sordariomycetidae</taxon>
        <taxon>Sordariales</taxon>
        <taxon>Podosporaceae</taxon>
        <taxon>Podospora</taxon>
    </lineage>
</organism>
<reference evidence="2" key="2">
    <citation type="submission" date="2023-05" db="EMBL/GenBank/DDBJ databases">
        <authorList>
            <consortium name="Lawrence Berkeley National Laboratory"/>
            <person name="Steindorff A."/>
            <person name="Hensen N."/>
            <person name="Bonometti L."/>
            <person name="Westerberg I."/>
            <person name="Brannstrom I.O."/>
            <person name="Guillou S."/>
            <person name="Cros-Aarteil S."/>
            <person name="Calhoun S."/>
            <person name="Haridas S."/>
            <person name="Kuo A."/>
            <person name="Mondo S."/>
            <person name="Pangilinan J."/>
            <person name="Riley R."/>
            <person name="Labutti K."/>
            <person name="Andreopoulos B."/>
            <person name="Lipzen A."/>
            <person name="Chen C."/>
            <person name="Yanf M."/>
            <person name="Daum C."/>
            <person name="Ng V."/>
            <person name="Clum A."/>
            <person name="Ohm R."/>
            <person name="Martin F."/>
            <person name="Silar P."/>
            <person name="Natvig D."/>
            <person name="Lalanne C."/>
            <person name="Gautier V."/>
            <person name="Ament-Velasquez S.L."/>
            <person name="Kruys A."/>
            <person name="Hutchinson M.I."/>
            <person name="Powell A.J."/>
            <person name="Barry K."/>
            <person name="Miller A.N."/>
            <person name="Grigoriev I.V."/>
            <person name="Debuchy R."/>
            <person name="Gladieux P."/>
            <person name="Thoren M.H."/>
            <person name="Johannesson H."/>
        </authorList>
    </citation>
    <scope>NUCLEOTIDE SEQUENCE</scope>
    <source>
        <strain evidence="2">PSN243</strain>
    </source>
</reference>
<evidence type="ECO:0000313" key="3">
    <source>
        <dbReference type="Proteomes" id="UP001321760"/>
    </source>
</evidence>
<evidence type="ECO:0000259" key="1">
    <source>
        <dbReference type="PROSITE" id="PS50181"/>
    </source>
</evidence>
<reference evidence="2" key="1">
    <citation type="journal article" date="2023" name="Mol. Phylogenet. Evol.">
        <title>Genome-scale phylogeny and comparative genomics of the fungal order Sordariales.</title>
        <authorList>
            <person name="Hensen N."/>
            <person name="Bonometti L."/>
            <person name="Westerberg I."/>
            <person name="Brannstrom I.O."/>
            <person name="Guillou S."/>
            <person name="Cros-Aarteil S."/>
            <person name="Calhoun S."/>
            <person name="Haridas S."/>
            <person name="Kuo A."/>
            <person name="Mondo S."/>
            <person name="Pangilinan J."/>
            <person name="Riley R."/>
            <person name="LaButti K."/>
            <person name="Andreopoulos B."/>
            <person name="Lipzen A."/>
            <person name="Chen C."/>
            <person name="Yan M."/>
            <person name="Daum C."/>
            <person name="Ng V."/>
            <person name="Clum A."/>
            <person name="Steindorff A."/>
            <person name="Ohm R.A."/>
            <person name="Martin F."/>
            <person name="Silar P."/>
            <person name="Natvig D.O."/>
            <person name="Lalanne C."/>
            <person name="Gautier V."/>
            <person name="Ament-Velasquez S.L."/>
            <person name="Kruys A."/>
            <person name="Hutchinson M.I."/>
            <person name="Powell A.J."/>
            <person name="Barry K."/>
            <person name="Miller A.N."/>
            <person name="Grigoriev I.V."/>
            <person name="Debuchy R."/>
            <person name="Gladieux P."/>
            <person name="Hiltunen Thoren M."/>
            <person name="Johannesson H."/>
        </authorList>
    </citation>
    <scope>NUCLEOTIDE SEQUENCE</scope>
    <source>
        <strain evidence="2">PSN243</strain>
    </source>
</reference>
<evidence type="ECO:0000313" key="2">
    <source>
        <dbReference type="EMBL" id="KAK4446612.1"/>
    </source>
</evidence>
<dbReference type="AlphaFoldDB" id="A0AAV9GEG9"/>
<protein>
    <recommendedName>
        <fullName evidence="1">F-box domain-containing protein</fullName>
    </recommendedName>
</protein>
<dbReference type="Proteomes" id="UP001321760">
    <property type="component" value="Unassembled WGS sequence"/>
</dbReference>
<proteinExistence type="predicted"/>
<feature type="domain" description="F-box" evidence="1">
    <location>
        <begin position="135"/>
        <end position="157"/>
    </location>
</feature>
<keyword evidence="3" id="KW-1185">Reference proteome</keyword>
<accession>A0AAV9GEG9</accession>
<name>A0AAV9GEG9_9PEZI</name>
<comment type="caution">
    <text evidence="2">The sequence shown here is derived from an EMBL/GenBank/DDBJ whole genome shotgun (WGS) entry which is preliminary data.</text>
</comment>
<sequence>MAPSKVTEIPGDLELLKSVYDALRSTSKQLESVDLDIFHLLSFQWIQDGRSDEERRAASQLLTQHRRVAFGNQDPWGLHPDQSGQWVEHHRAVIQSPEVANHYLDKAKTSKVALEDIQNALRGSANRLSRPFLRNLTILDLPDEILVEVFAYFDPNNPVNPSRHPYECWYPSEDIQALRFVCRRISGIASHLLLRVINLDLQEESSLKRLEDISRHPTIAKGVHALNINLEFYNHAFFHVEDYLAHYAYRAEEDVNTFERCRLWELNGTSEEAAVQLITKGKELVTTLHRLLSPGERTQDDQRQVLYLLETHELYMELLERQVLRLQGDKLYRAVGAAMARMPCARSLIFDDFLFLFRGSKARPLMSPGVDMWESLRSQMLAPVNGYTVKKDHLDPPSLQCVSRLIDAGREFGVSLHHLEIKLSSLSRSMDLVPPPDSRPLFSSGMQQLRTFTFKCDSEDPTNGQDDGEEEDGLVDFISACLDTSSLQSLWLDLRGRGSGQHHSPLRLKDIFNRKRSINKLNHLSLHGFALNFTDLVTFIKRLPKGMTCLSLYDIDLDTGSSDLDTGSWREALDVFREQKPAVMLLKGPSGAECEDMTEEEYKRLFKTEICGYRTEAEAYVRGIFRNNPISAQ</sequence>
<gene>
    <name evidence="2" type="ORF">QBC34DRAFT_411049</name>
</gene>